<keyword evidence="3" id="KW-1185">Reference proteome</keyword>
<dbReference type="Gene3D" id="3.40.50.1390">
    <property type="entry name" value="Resolvase, N-terminal catalytic domain"/>
    <property type="match status" value="1"/>
</dbReference>
<dbReference type="SMART" id="SM00857">
    <property type="entry name" value="Resolvase"/>
    <property type="match status" value="1"/>
</dbReference>
<dbReference type="InterPro" id="IPR050639">
    <property type="entry name" value="SSR_resolvase"/>
</dbReference>
<dbReference type="Proteomes" id="UP001597197">
    <property type="component" value="Unassembled WGS sequence"/>
</dbReference>
<protein>
    <submittedName>
        <fullName evidence="2">Recombinase family protein</fullName>
    </submittedName>
</protein>
<name>A0ABW4QZ42_9BACT</name>
<evidence type="ECO:0000313" key="2">
    <source>
        <dbReference type="EMBL" id="MFD1874406.1"/>
    </source>
</evidence>
<dbReference type="RefSeq" id="WP_382316184.1">
    <property type="nucleotide sequence ID" value="NZ_JBHUFD010000007.1"/>
</dbReference>
<evidence type="ECO:0000259" key="1">
    <source>
        <dbReference type="PROSITE" id="PS51736"/>
    </source>
</evidence>
<dbReference type="PROSITE" id="PS51736">
    <property type="entry name" value="RECOMBINASES_3"/>
    <property type="match status" value="1"/>
</dbReference>
<dbReference type="SUPFAM" id="SSF53041">
    <property type="entry name" value="Resolvase-like"/>
    <property type="match status" value="1"/>
</dbReference>
<reference evidence="3" key="1">
    <citation type="journal article" date="2019" name="Int. J. Syst. Evol. Microbiol.">
        <title>The Global Catalogue of Microorganisms (GCM) 10K type strain sequencing project: providing services to taxonomists for standard genome sequencing and annotation.</title>
        <authorList>
            <consortium name="The Broad Institute Genomics Platform"/>
            <consortium name="The Broad Institute Genome Sequencing Center for Infectious Disease"/>
            <person name="Wu L."/>
            <person name="Ma J."/>
        </authorList>
    </citation>
    <scope>NUCLEOTIDE SEQUENCE [LARGE SCALE GENOMIC DNA]</scope>
    <source>
        <strain evidence="3">CGMCC 1.15795</strain>
    </source>
</reference>
<dbReference type="CDD" id="cd03768">
    <property type="entry name" value="SR_ResInv"/>
    <property type="match status" value="1"/>
</dbReference>
<comment type="caution">
    <text evidence="2">The sequence shown here is derived from an EMBL/GenBank/DDBJ whole genome shotgun (WGS) entry which is preliminary data.</text>
</comment>
<sequence>MIAAIYARISTKDKGQTNENQIRELRAFAERLGYTVYKEYCDQESGGSAERPQFQQLFGDAHQRRFDVVLFWSLDRFSREGVTETLNHLQKLQAAGVQFKSFTEQYLDSTGLFREAIIGFLAAIAKQERVRLSERIKAGQARSTKKPGRPSIPDEMLASIREELARGSGQRATARKLGVSVAAVNRLAQDAI</sequence>
<accession>A0ABW4QZ42</accession>
<gene>
    <name evidence="2" type="ORF">ACFSDX_18320</name>
</gene>
<dbReference type="PANTHER" id="PTHR30461">
    <property type="entry name" value="DNA-INVERTASE FROM LAMBDOID PROPHAGE"/>
    <property type="match status" value="1"/>
</dbReference>
<evidence type="ECO:0000313" key="3">
    <source>
        <dbReference type="Proteomes" id="UP001597197"/>
    </source>
</evidence>
<feature type="domain" description="Resolvase/invertase-type recombinase catalytic" evidence="1">
    <location>
        <begin position="2"/>
        <end position="147"/>
    </location>
</feature>
<dbReference type="PANTHER" id="PTHR30461:SF23">
    <property type="entry name" value="DNA RECOMBINASE-RELATED"/>
    <property type="match status" value="1"/>
</dbReference>
<dbReference type="InterPro" id="IPR006119">
    <property type="entry name" value="Resolv_N"/>
</dbReference>
<organism evidence="2 3">
    <name type="scientific">Hymenobacter bucti</name>
    <dbReference type="NCBI Taxonomy" id="1844114"/>
    <lineage>
        <taxon>Bacteria</taxon>
        <taxon>Pseudomonadati</taxon>
        <taxon>Bacteroidota</taxon>
        <taxon>Cytophagia</taxon>
        <taxon>Cytophagales</taxon>
        <taxon>Hymenobacteraceae</taxon>
        <taxon>Hymenobacter</taxon>
    </lineage>
</organism>
<dbReference type="EMBL" id="JBHUFD010000007">
    <property type="protein sequence ID" value="MFD1874406.1"/>
    <property type="molecule type" value="Genomic_DNA"/>
</dbReference>
<dbReference type="InterPro" id="IPR036162">
    <property type="entry name" value="Resolvase-like_N_sf"/>
</dbReference>
<dbReference type="Pfam" id="PF00239">
    <property type="entry name" value="Resolvase"/>
    <property type="match status" value="1"/>
</dbReference>
<proteinExistence type="predicted"/>